<protein>
    <submittedName>
        <fullName evidence="2">Uncharacterized protein</fullName>
    </submittedName>
</protein>
<dbReference type="Proteomes" id="UP000663970">
    <property type="component" value="Unassembled WGS sequence"/>
</dbReference>
<proteinExistence type="predicted"/>
<reference evidence="2 3" key="1">
    <citation type="submission" date="2020-12" db="EMBL/GenBank/DDBJ databases">
        <title>Oil enriched cultivation method for isolating marine PHA-producing bacteria.</title>
        <authorList>
            <person name="Zheng W."/>
            <person name="Yu S."/>
            <person name="Huang Y."/>
        </authorList>
    </citation>
    <scope>NUCLEOTIDE SEQUENCE [LARGE SCALE GENOMIC DNA]</scope>
    <source>
        <strain evidence="2 3">SY-2-6</strain>
    </source>
</reference>
<evidence type="ECO:0000313" key="3">
    <source>
        <dbReference type="Proteomes" id="UP000663970"/>
    </source>
</evidence>
<sequence>MEKQLSRLMEAKKDVHRLKRLEREHNQLEKELQEARGKEARFARRLEEEKEDVEKLEGVRLSHLFVVLTGQKQDRMEKEKQEVVEAGIKWREAEKSRKDIEGEIRHIEERMQSLSGVRARYRTLYEERKDALVSGGGDKGERLLEISEKRSQLLAELKEIEEALQAGREAHKALETASEFLTKAENWGMADMLGGGLFTTAVKHSRMDEAEEAVHMAQQHLRKFANEMADIGEFADVDLRISEGWTIADYFLDGLIVDLFVQNKIQQSHEEVRRIRKQTHGSLVDLESLQRDYEKKGMVWKEEQDELIKSS</sequence>
<dbReference type="RefSeq" id="WP_206931649.1">
    <property type="nucleotide sequence ID" value="NZ_JAEKJY010000001.1"/>
</dbReference>
<evidence type="ECO:0000313" key="2">
    <source>
        <dbReference type="EMBL" id="MBN8233667.1"/>
    </source>
</evidence>
<evidence type="ECO:0000256" key="1">
    <source>
        <dbReference type="SAM" id="Coils"/>
    </source>
</evidence>
<name>A0ABS3DQQ7_9BACI</name>
<feature type="coiled-coil region" evidence="1">
    <location>
        <begin position="1"/>
        <end position="59"/>
    </location>
</feature>
<gene>
    <name evidence="2" type="ORF">JF544_00335</name>
</gene>
<dbReference type="EMBL" id="JAEKJY010000001">
    <property type="protein sequence ID" value="MBN8233667.1"/>
    <property type="molecule type" value="Genomic_DNA"/>
</dbReference>
<accession>A0ABS3DQQ7</accession>
<keyword evidence="1" id="KW-0175">Coiled coil</keyword>
<comment type="caution">
    <text evidence="2">The sequence shown here is derived from an EMBL/GenBank/DDBJ whole genome shotgun (WGS) entry which is preliminary data.</text>
</comment>
<feature type="coiled-coil region" evidence="1">
    <location>
        <begin position="143"/>
        <end position="177"/>
    </location>
</feature>
<keyword evidence="3" id="KW-1185">Reference proteome</keyword>
<organism evidence="2 3">
    <name type="scientific">Halobacillus kuroshimensis</name>
    <dbReference type="NCBI Taxonomy" id="302481"/>
    <lineage>
        <taxon>Bacteria</taxon>
        <taxon>Bacillati</taxon>
        <taxon>Bacillota</taxon>
        <taxon>Bacilli</taxon>
        <taxon>Bacillales</taxon>
        <taxon>Bacillaceae</taxon>
        <taxon>Halobacillus</taxon>
    </lineage>
</organism>